<name>A0A5R8ZCR1_9PSED</name>
<dbReference type="NCBIfam" id="TIGR01221">
    <property type="entry name" value="rmlC"/>
    <property type="match status" value="1"/>
</dbReference>
<dbReference type="GO" id="GO:0008830">
    <property type="term" value="F:dTDP-4-dehydrorhamnose 3,5-epimerase activity"/>
    <property type="evidence" value="ECO:0007669"/>
    <property type="project" value="UniProtKB-UniRule"/>
</dbReference>
<proteinExistence type="inferred from homology"/>
<dbReference type="CDD" id="cd00438">
    <property type="entry name" value="cupin_RmlC"/>
    <property type="match status" value="1"/>
</dbReference>
<organism evidence="8 9">
    <name type="scientific">Pseudomonas mosselii</name>
    <dbReference type="NCBI Taxonomy" id="78327"/>
    <lineage>
        <taxon>Bacteria</taxon>
        <taxon>Pseudomonadati</taxon>
        <taxon>Pseudomonadota</taxon>
        <taxon>Gammaproteobacteria</taxon>
        <taxon>Pseudomonadales</taxon>
        <taxon>Pseudomonadaceae</taxon>
        <taxon>Pseudomonas</taxon>
    </lineage>
</organism>
<keyword evidence="9" id="KW-1185">Reference proteome</keyword>
<comment type="function">
    <text evidence="2 7">Catalyzes the epimerization of the C3' and C5'positions of dTDP-6-deoxy-D-xylo-4-hexulose, forming dTDP-6-deoxy-L-lyxo-4-hexulose.</text>
</comment>
<evidence type="ECO:0000256" key="1">
    <source>
        <dbReference type="ARBA" id="ARBA00001298"/>
    </source>
</evidence>
<comment type="similarity">
    <text evidence="7">Belongs to the dTDP-4-dehydrorhamnose 3,5-epimerase family.</text>
</comment>
<dbReference type="UniPathway" id="UPA00124"/>
<dbReference type="Pfam" id="PF00908">
    <property type="entry name" value="dTDP_sugar_isom"/>
    <property type="match status" value="1"/>
</dbReference>
<dbReference type="Proteomes" id="UP000309819">
    <property type="component" value="Unassembled WGS sequence"/>
</dbReference>
<dbReference type="RefSeq" id="WP_138218209.1">
    <property type="nucleotide sequence ID" value="NZ_VAUO01000002.1"/>
</dbReference>
<accession>A0A5R8ZCR1</accession>
<dbReference type="EC" id="5.1.3.13" evidence="3 7"/>
<dbReference type="SUPFAM" id="SSF51182">
    <property type="entry name" value="RmlC-like cupins"/>
    <property type="match status" value="1"/>
</dbReference>
<dbReference type="EMBL" id="VAUO01000002">
    <property type="protein sequence ID" value="TLP62867.1"/>
    <property type="molecule type" value="Genomic_DNA"/>
</dbReference>
<protein>
    <recommendedName>
        <fullName evidence="4 7">dTDP-4-dehydrorhamnose 3,5-epimerase</fullName>
        <ecNumber evidence="3 7">5.1.3.13</ecNumber>
    </recommendedName>
    <alternativeName>
        <fullName evidence="7">Thymidine diphospho-4-keto-rhamnose 3,5-epimerase</fullName>
    </alternativeName>
</protein>
<feature type="site" description="Participates in a stacking interaction with the thymidine ring of dTDP-4-oxo-6-deoxyglucose" evidence="6">
    <location>
        <position position="141"/>
    </location>
</feature>
<evidence type="ECO:0000313" key="9">
    <source>
        <dbReference type="Proteomes" id="UP000309819"/>
    </source>
</evidence>
<evidence type="ECO:0000256" key="5">
    <source>
        <dbReference type="PIRSR" id="PIRSR600888-1"/>
    </source>
</evidence>
<evidence type="ECO:0000256" key="4">
    <source>
        <dbReference type="ARBA" id="ARBA00019595"/>
    </source>
</evidence>
<comment type="subunit">
    <text evidence="7">Homodimer.</text>
</comment>
<dbReference type="PANTHER" id="PTHR21047">
    <property type="entry name" value="DTDP-6-DEOXY-D-GLUCOSE-3,5 EPIMERASE"/>
    <property type="match status" value="1"/>
</dbReference>
<feature type="active site" description="Proton acceptor" evidence="5">
    <location>
        <position position="65"/>
    </location>
</feature>
<dbReference type="GO" id="GO:0019305">
    <property type="term" value="P:dTDP-rhamnose biosynthetic process"/>
    <property type="evidence" value="ECO:0007669"/>
    <property type="project" value="UniProtKB-UniRule"/>
</dbReference>
<feature type="active site" description="Proton donor" evidence="5">
    <location>
        <position position="135"/>
    </location>
</feature>
<keyword evidence="7 8" id="KW-0413">Isomerase</keyword>
<dbReference type="InterPro" id="IPR000888">
    <property type="entry name" value="RmlC-like"/>
</dbReference>
<evidence type="ECO:0000256" key="6">
    <source>
        <dbReference type="PIRSR" id="PIRSR600888-3"/>
    </source>
</evidence>
<evidence type="ECO:0000256" key="3">
    <source>
        <dbReference type="ARBA" id="ARBA00012098"/>
    </source>
</evidence>
<evidence type="ECO:0000256" key="7">
    <source>
        <dbReference type="RuleBase" id="RU364069"/>
    </source>
</evidence>
<dbReference type="AlphaFoldDB" id="A0A5R8ZCR1"/>
<dbReference type="InterPro" id="IPR014710">
    <property type="entry name" value="RmlC-like_jellyroll"/>
</dbReference>
<comment type="catalytic activity">
    <reaction evidence="1 7">
        <text>dTDP-4-dehydro-6-deoxy-alpha-D-glucose = dTDP-4-dehydro-beta-L-rhamnose</text>
        <dbReference type="Rhea" id="RHEA:16969"/>
        <dbReference type="ChEBI" id="CHEBI:57649"/>
        <dbReference type="ChEBI" id="CHEBI:62830"/>
        <dbReference type="EC" id="5.1.3.13"/>
    </reaction>
</comment>
<gene>
    <name evidence="8" type="primary">rfbC</name>
    <name evidence="8" type="ORF">FEM01_05040</name>
</gene>
<evidence type="ECO:0000313" key="8">
    <source>
        <dbReference type="EMBL" id="TLP62867.1"/>
    </source>
</evidence>
<dbReference type="InterPro" id="IPR011051">
    <property type="entry name" value="RmlC_Cupin_sf"/>
</dbReference>
<dbReference type="PANTHER" id="PTHR21047:SF2">
    <property type="entry name" value="THYMIDINE DIPHOSPHO-4-KETO-RHAMNOSE 3,5-EPIMERASE"/>
    <property type="match status" value="1"/>
</dbReference>
<reference evidence="8 9" key="1">
    <citation type="submission" date="2019-05" db="EMBL/GenBank/DDBJ databases">
        <title>Pseudomonas sp. SC006 isolated from lettuce that can produce HBGAs.</title>
        <authorList>
            <person name="Wang D."/>
            <person name="Liao N."/>
            <person name="Liu D."/>
            <person name="Zhang Z."/>
            <person name="Zou S."/>
        </authorList>
    </citation>
    <scope>NUCLEOTIDE SEQUENCE [LARGE SCALE GENOMIC DNA]</scope>
    <source>
        <strain evidence="8 9">SC006</strain>
    </source>
</reference>
<dbReference type="OrthoDB" id="9800680at2"/>
<dbReference type="Gene3D" id="2.60.120.10">
    <property type="entry name" value="Jelly Rolls"/>
    <property type="match status" value="1"/>
</dbReference>
<comment type="pathway">
    <text evidence="7">Carbohydrate biosynthesis; dTDP-L-rhamnose biosynthesis.</text>
</comment>
<sequence length="186" mass="20381">MNDFDVHALPLEGLCLIQQKVFTDHRGRFARLFCQSRLQVQGKRFDIRQINHSHTLGKGSVRGLHFQYAPHAESKLITCLAGAIWDVAVDLRIDSPTYLQWHAEELAAGDGRSLLIPAGFAHGFQVLSEEATILYCSDADYSPAHESGIGPEDTALAIAWPLPVTNLSARDAAHPPIDAGFSGVRL</sequence>
<dbReference type="GO" id="GO:0005829">
    <property type="term" value="C:cytosol"/>
    <property type="evidence" value="ECO:0007669"/>
    <property type="project" value="TreeGrafter"/>
</dbReference>
<evidence type="ECO:0000256" key="2">
    <source>
        <dbReference type="ARBA" id="ARBA00001997"/>
    </source>
</evidence>
<comment type="caution">
    <text evidence="8">The sequence shown here is derived from an EMBL/GenBank/DDBJ whole genome shotgun (WGS) entry which is preliminary data.</text>
</comment>
<dbReference type="GO" id="GO:0000271">
    <property type="term" value="P:polysaccharide biosynthetic process"/>
    <property type="evidence" value="ECO:0007669"/>
    <property type="project" value="TreeGrafter"/>
</dbReference>